<accession>A0A0D7AY14</accession>
<keyword evidence="3" id="KW-1185">Reference proteome</keyword>
<feature type="compositionally biased region" description="Polar residues" evidence="1">
    <location>
        <begin position="126"/>
        <end position="138"/>
    </location>
</feature>
<proteinExistence type="predicted"/>
<protein>
    <submittedName>
        <fullName evidence="2">Uncharacterized protein</fullName>
    </submittedName>
</protein>
<feature type="region of interest" description="Disordered" evidence="1">
    <location>
        <begin position="98"/>
        <end position="144"/>
    </location>
</feature>
<sequence>MHELEVRRDQSALNNDLRRWCQIIGPYLPTTYKDILGELQPWMQEISLECPTDMSQAEFEQVVAFNYRVAKRQKAWQKTRGPALLHLVRLVTDHNALIKTPAPKRSAPDSNDEAEPPAKRFRRASHVQSTSSISTTTCGEHAAE</sequence>
<evidence type="ECO:0000313" key="2">
    <source>
        <dbReference type="EMBL" id="KIY62769.1"/>
    </source>
</evidence>
<gene>
    <name evidence="2" type="ORF">CYLTODRAFT_458710</name>
</gene>
<name>A0A0D7AY14_9AGAR</name>
<dbReference type="AlphaFoldDB" id="A0A0D7AY14"/>
<organism evidence="2 3">
    <name type="scientific">Cylindrobasidium torrendii FP15055 ss-10</name>
    <dbReference type="NCBI Taxonomy" id="1314674"/>
    <lineage>
        <taxon>Eukaryota</taxon>
        <taxon>Fungi</taxon>
        <taxon>Dikarya</taxon>
        <taxon>Basidiomycota</taxon>
        <taxon>Agaricomycotina</taxon>
        <taxon>Agaricomycetes</taxon>
        <taxon>Agaricomycetidae</taxon>
        <taxon>Agaricales</taxon>
        <taxon>Marasmiineae</taxon>
        <taxon>Physalacriaceae</taxon>
        <taxon>Cylindrobasidium</taxon>
    </lineage>
</organism>
<evidence type="ECO:0000313" key="3">
    <source>
        <dbReference type="Proteomes" id="UP000054007"/>
    </source>
</evidence>
<reference evidence="2 3" key="1">
    <citation type="journal article" date="2015" name="Fungal Genet. Biol.">
        <title>Evolution of novel wood decay mechanisms in Agaricales revealed by the genome sequences of Fistulina hepatica and Cylindrobasidium torrendii.</title>
        <authorList>
            <person name="Floudas D."/>
            <person name="Held B.W."/>
            <person name="Riley R."/>
            <person name="Nagy L.G."/>
            <person name="Koehler G."/>
            <person name="Ransdell A.S."/>
            <person name="Younus H."/>
            <person name="Chow J."/>
            <person name="Chiniquy J."/>
            <person name="Lipzen A."/>
            <person name="Tritt A."/>
            <person name="Sun H."/>
            <person name="Haridas S."/>
            <person name="LaButti K."/>
            <person name="Ohm R.A."/>
            <person name="Kues U."/>
            <person name="Blanchette R.A."/>
            <person name="Grigoriev I.V."/>
            <person name="Minto R.E."/>
            <person name="Hibbett D.S."/>
        </authorList>
    </citation>
    <scope>NUCLEOTIDE SEQUENCE [LARGE SCALE GENOMIC DNA]</scope>
    <source>
        <strain evidence="2 3">FP15055 ss-10</strain>
    </source>
</reference>
<dbReference type="Proteomes" id="UP000054007">
    <property type="component" value="Unassembled WGS sequence"/>
</dbReference>
<dbReference type="EMBL" id="KN880750">
    <property type="protein sequence ID" value="KIY62769.1"/>
    <property type="molecule type" value="Genomic_DNA"/>
</dbReference>
<evidence type="ECO:0000256" key="1">
    <source>
        <dbReference type="SAM" id="MobiDB-lite"/>
    </source>
</evidence>